<dbReference type="InterPro" id="IPR050595">
    <property type="entry name" value="Bact_response_regulator"/>
</dbReference>
<keyword evidence="2" id="KW-0902">Two-component regulatory system</keyword>
<dbReference type="InterPro" id="IPR001789">
    <property type="entry name" value="Sig_transdc_resp-reg_receiver"/>
</dbReference>
<dbReference type="Proteomes" id="UP000010473">
    <property type="component" value="Chromosome"/>
</dbReference>
<dbReference type="GO" id="GO:0000160">
    <property type="term" value="P:phosphorelay signal transduction system"/>
    <property type="evidence" value="ECO:0007669"/>
    <property type="project" value="UniProtKB-KW"/>
</dbReference>
<dbReference type="KEGG" id="scs:Sta7437_2578"/>
<accession>K9XVL3</accession>
<dbReference type="Gene3D" id="3.40.50.2300">
    <property type="match status" value="1"/>
</dbReference>
<reference evidence="9" key="1">
    <citation type="journal article" date="2013" name="Proc. Natl. Acad. Sci. U.S.A.">
        <title>Improving the coverage of the cyanobacterial phylum using diversity-driven genome sequencing.</title>
        <authorList>
            <person name="Shih P.M."/>
            <person name="Wu D."/>
            <person name="Latifi A."/>
            <person name="Axen S.D."/>
            <person name="Fewer D.P."/>
            <person name="Talla E."/>
            <person name="Calteau A."/>
            <person name="Cai F."/>
            <person name="Tandeau de Marsac N."/>
            <person name="Rippka R."/>
            <person name="Herdman M."/>
            <person name="Sivonen K."/>
            <person name="Coursin T."/>
            <person name="Laurent T."/>
            <person name="Goodwin L."/>
            <person name="Nolan M."/>
            <person name="Davenport K.W."/>
            <person name="Han C.S."/>
            <person name="Rubin E.M."/>
            <person name="Eisen J.A."/>
            <person name="Woyke T."/>
            <person name="Gugger M."/>
            <person name="Kerfeld C.A."/>
        </authorList>
    </citation>
    <scope>NUCLEOTIDE SEQUENCE [LARGE SCALE GENOMIC DNA]</scope>
    <source>
        <strain evidence="9">ATCC 29371 / PCC 7437</strain>
    </source>
</reference>
<dbReference type="SMART" id="SM00448">
    <property type="entry name" value="REC"/>
    <property type="match status" value="1"/>
</dbReference>
<evidence type="ECO:0000256" key="3">
    <source>
        <dbReference type="ARBA" id="ARBA00023015"/>
    </source>
</evidence>
<dbReference type="PROSITE" id="PS50110">
    <property type="entry name" value="RESPONSE_REGULATORY"/>
    <property type="match status" value="1"/>
</dbReference>
<organism evidence="8 9">
    <name type="scientific">Stanieria cyanosphaera (strain ATCC 29371 / PCC 7437)</name>
    <dbReference type="NCBI Taxonomy" id="111780"/>
    <lineage>
        <taxon>Bacteria</taxon>
        <taxon>Bacillati</taxon>
        <taxon>Cyanobacteriota</taxon>
        <taxon>Cyanophyceae</taxon>
        <taxon>Pleurocapsales</taxon>
        <taxon>Dermocarpellaceae</taxon>
        <taxon>Stanieria</taxon>
    </lineage>
</organism>
<keyword evidence="3" id="KW-0805">Transcription regulation</keyword>
<dbReference type="EMBL" id="CP003653">
    <property type="protein sequence ID" value="AFZ36109.1"/>
    <property type="molecule type" value="Genomic_DNA"/>
</dbReference>
<keyword evidence="1 6" id="KW-0597">Phosphoprotein</keyword>
<evidence type="ECO:0000313" key="8">
    <source>
        <dbReference type="EMBL" id="AFZ36109.1"/>
    </source>
</evidence>
<dbReference type="PANTHER" id="PTHR44591">
    <property type="entry name" value="STRESS RESPONSE REGULATOR PROTEIN 1"/>
    <property type="match status" value="1"/>
</dbReference>
<dbReference type="FunFam" id="3.40.50.2300:FF:000001">
    <property type="entry name" value="DNA-binding response regulator PhoB"/>
    <property type="match status" value="1"/>
</dbReference>
<evidence type="ECO:0000256" key="2">
    <source>
        <dbReference type="ARBA" id="ARBA00023012"/>
    </source>
</evidence>
<evidence type="ECO:0000259" key="7">
    <source>
        <dbReference type="PROSITE" id="PS50110"/>
    </source>
</evidence>
<dbReference type="AlphaFoldDB" id="K9XVL3"/>
<proteinExistence type="predicted"/>
<dbReference type="STRING" id="111780.Sta7437_2578"/>
<dbReference type="eggNOG" id="COG0745">
    <property type="taxonomic scope" value="Bacteria"/>
</dbReference>
<sequence>MSKSVLVVDDYADILYLFKLSLESEGYEVKQASNGKEALAMVKEINPELVVLDVMMPDTDGLEVTRQIRSQPSLSTMPILLVSANYEISQDCAYNNGANDILYKPFRLEKLFDKVKGLIKSENIVSFKQ</sequence>
<dbReference type="GO" id="GO:0003677">
    <property type="term" value="F:DNA binding"/>
    <property type="evidence" value="ECO:0007669"/>
    <property type="project" value="UniProtKB-KW"/>
</dbReference>
<keyword evidence="4" id="KW-0238">DNA-binding</keyword>
<protein>
    <submittedName>
        <fullName evidence="8">Response regulator receiver protein</fullName>
    </submittedName>
</protein>
<feature type="domain" description="Response regulatory" evidence="7">
    <location>
        <begin position="4"/>
        <end position="119"/>
    </location>
</feature>
<dbReference type="RefSeq" id="WP_015193777.1">
    <property type="nucleotide sequence ID" value="NC_019748.1"/>
</dbReference>
<dbReference type="PANTHER" id="PTHR44591:SF18">
    <property type="entry name" value="REGULATORY PROTEIN"/>
    <property type="match status" value="1"/>
</dbReference>
<keyword evidence="5" id="KW-0804">Transcription</keyword>
<evidence type="ECO:0000256" key="5">
    <source>
        <dbReference type="ARBA" id="ARBA00023163"/>
    </source>
</evidence>
<gene>
    <name evidence="8" type="ordered locus">Sta7437_2578</name>
</gene>
<evidence type="ECO:0000256" key="1">
    <source>
        <dbReference type="ARBA" id="ARBA00022553"/>
    </source>
</evidence>
<dbReference type="Pfam" id="PF00072">
    <property type="entry name" value="Response_reg"/>
    <property type="match status" value="1"/>
</dbReference>
<dbReference type="SUPFAM" id="SSF52172">
    <property type="entry name" value="CheY-like"/>
    <property type="match status" value="1"/>
</dbReference>
<dbReference type="PATRIC" id="fig|111780.3.peg.2682"/>
<feature type="modified residue" description="4-aspartylphosphate" evidence="6">
    <location>
        <position position="53"/>
    </location>
</feature>
<dbReference type="OrthoDB" id="9800897at2"/>
<evidence type="ECO:0000256" key="6">
    <source>
        <dbReference type="PROSITE-ProRule" id="PRU00169"/>
    </source>
</evidence>
<keyword evidence="9" id="KW-1185">Reference proteome</keyword>
<evidence type="ECO:0000256" key="4">
    <source>
        <dbReference type="ARBA" id="ARBA00023125"/>
    </source>
</evidence>
<name>K9XVL3_STAC7</name>
<evidence type="ECO:0000313" key="9">
    <source>
        <dbReference type="Proteomes" id="UP000010473"/>
    </source>
</evidence>
<dbReference type="InterPro" id="IPR011006">
    <property type="entry name" value="CheY-like_superfamily"/>
</dbReference>
<dbReference type="HOGENOM" id="CLU_000445_69_17_3"/>